<comment type="caution">
    <text evidence="1">The sequence shown here is derived from an EMBL/GenBank/DDBJ whole genome shotgun (WGS) entry which is preliminary data.</text>
</comment>
<keyword evidence="2" id="KW-1185">Reference proteome</keyword>
<proteinExistence type="predicted"/>
<protein>
    <submittedName>
        <fullName evidence="1">Uncharacterized protein</fullName>
    </submittedName>
</protein>
<organism evidence="1 2">
    <name type="scientific">Pedobacter helvus</name>
    <dbReference type="NCBI Taxonomy" id="2563444"/>
    <lineage>
        <taxon>Bacteria</taxon>
        <taxon>Pseudomonadati</taxon>
        <taxon>Bacteroidota</taxon>
        <taxon>Sphingobacteriia</taxon>
        <taxon>Sphingobacteriales</taxon>
        <taxon>Sphingobacteriaceae</taxon>
        <taxon>Pedobacter</taxon>
    </lineage>
</organism>
<dbReference type="RefSeq" id="WP_138727656.1">
    <property type="nucleotide sequence ID" value="NZ_SRMP02000001.1"/>
</dbReference>
<gene>
    <name evidence="1" type="ORF">E5L68_001585</name>
</gene>
<evidence type="ECO:0000313" key="2">
    <source>
        <dbReference type="Proteomes" id="UP001517367"/>
    </source>
</evidence>
<evidence type="ECO:0000313" key="1">
    <source>
        <dbReference type="EMBL" id="MFN0290061.1"/>
    </source>
</evidence>
<dbReference type="Proteomes" id="UP001517367">
    <property type="component" value="Unassembled WGS sequence"/>
</dbReference>
<accession>A0ABW9JDM6</accession>
<dbReference type="EMBL" id="SRMP02000001">
    <property type="protein sequence ID" value="MFN0290061.1"/>
    <property type="molecule type" value="Genomic_DNA"/>
</dbReference>
<name>A0ABW9JDM6_9SPHI</name>
<reference evidence="1 2" key="1">
    <citation type="submission" date="2024-12" db="EMBL/GenBank/DDBJ databases">
        <authorList>
            <person name="Hu S."/>
        </authorList>
    </citation>
    <scope>NUCLEOTIDE SEQUENCE [LARGE SCALE GENOMIC DNA]</scope>
    <source>
        <strain evidence="1 2">P-25</strain>
    </source>
</reference>
<sequence>MEKKPYDDLFQKSKTIVQQEILGSILFTDNSPEGYFSKAELVEFMHSNQGWPNTHLQLAFEHMYKNGNLLKEPEHVIEDAKGITWFKFKQGRVPKVCRILHFGNIKQLLDDYATDKIKVTQTLEQLYQEAIAE</sequence>